<dbReference type="EMBL" id="VYZU01076423">
    <property type="protein sequence ID" value="NXY89770.1"/>
    <property type="molecule type" value="Genomic_DNA"/>
</dbReference>
<dbReference type="OrthoDB" id="9892686at2759"/>
<dbReference type="PROSITE" id="PS50805">
    <property type="entry name" value="KRAB"/>
    <property type="match status" value="1"/>
</dbReference>
<evidence type="ECO:0000259" key="1">
    <source>
        <dbReference type="PROSITE" id="PS50805"/>
    </source>
</evidence>
<evidence type="ECO:0000313" key="4">
    <source>
        <dbReference type="Proteomes" id="UP000586704"/>
    </source>
</evidence>
<dbReference type="AlphaFoldDB" id="A0A7L4NIU4"/>
<evidence type="ECO:0000313" key="3">
    <source>
        <dbReference type="EMBL" id="NXY91826.1"/>
    </source>
</evidence>
<dbReference type="CDD" id="cd07765">
    <property type="entry name" value="KRAB_A-box"/>
    <property type="match status" value="1"/>
</dbReference>
<dbReference type="SMART" id="SM00349">
    <property type="entry name" value="KRAB"/>
    <property type="match status" value="1"/>
</dbReference>
<dbReference type="EMBL" id="VYZU01285022">
    <property type="protein sequence ID" value="NXY91826.1"/>
    <property type="molecule type" value="Genomic_DNA"/>
</dbReference>
<gene>
    <name evidence="2" type="primary">Znf565_0</name>
    <name evidence="3" type="synonym">Znf565_1</name>
    <name evidence="2" type="ORF">CEYCYA_R12263</name>
    <name evidence="3" type="ORF">CEYCYA_R12983</name>
</gene>
<feature type="domain" description="KRAB" evidence="1">
    <location>
        <begin position="6"/>
        <end position="71"/>
    </location>
</feature>
<proteinExistence type="predicted"/>
<dbReference type="PANTHER" id="PTHR23232:SF133">
    <property type="entry name" value="RIKEN CDNA 1700020N01 GENE"/>
    <property type="match status" value="1"/>
</dbReference>
<feature type="non-terminal residue" evidence="2">
    <location>
        <position position="71"/>
    </location>
</feature>
<dbReference type="Pfam" id="PF01352">
    <property type="entry name" value="KRAB"/>
    <property type="match status" value="1"/>
</dbReference>
<feature type="non-terminal residue" evidence="2">
    <location>
        <position position="1"/>
    </location>
</feature>
<dbReference type="PANTHER" id="PTHR23232">
    <property type="entry name" value="KRAB DOMAIN C2H2 ZINC FINGER"/>
    <property type="match status" value="1"/>
</dbReference>
<dbReference type="InterPro" id="IPR036051">
    <property type="entry name" value="KRAB_dom_sf"/>
</dbReference>
<organism evidence="2 4">
    <name type="scientific">Ceyx cyanopectus</name>
    <name type="common">Indigo-banded kingfisher</name>
    <dbReference type="NCBI Taxonomy" id="390723"/>
    <lineage>
        <taxon>Eukaryota</taxon>
        <taxon>Metazoa</taxon>
        <taxon>Chordata</taxon>
        <taxon>Craniata</taxon>
        <taxon>Vertebrata</taxon>
        <taxon>Euteleostomi</taxon>
        <taxon>Archelosauria</taxon>
        <taxon>Archosauria</taxon>
        <taxon>Dinosauria</taxon>
        <taxon>Saurischia</taxon>
        <taxon>Theropoda</taxon>
        <taxon>Coelurosauria</taxon>
        <taxon>Aves</taxon>
        <taxon>Neognathae</taxon>
        <taxon>Neoaves</taxon>
        <taxon>Telluraves</taxon>
        <taxon>Coraciimorphae</taxon>
        <taxon>Coraciiformes</taxon>
        <taxon>Alcedinidae</taxon>
        <taxon>Ceyx</taxon>
    </lineage>
</organism>
<dbReference type="SUPFAM" id="SSF109640">
    <property type="entry name" value="KRAB domain (Kruppel-associated box)"/>
    <property type="match status" value="1"/>
</dbReference>
<sequence length="71" mass="7652">AVQGAVTFEDVAVRFSLEEWVALETWQRELYWEVTMDTRDLVASLGEEVAAGRPGTELAPLPGWAGGSTGA</sequence>
<accession>A0A7L4NIU4</accession>
<keyword evidence="4" id="KW-1185">Reference proteome</keyword>
<name>A0A7L4NIU4_9AVES</name>
<evidence type="ECO:0000313" key="2">
    <source>
        <dbReference type="EMBL" id="NXY89770.1"/>
    </source>
</evidence>
<comment type="caution">
    <text evidence="2">The sequence shown here is derived from an EMBL/GenBank/DDBJ whole genome shotgun (WGS) entry which is preliminary data.</text>
</comment>
<dbReference type="Proteomes" id="UP000586704">
    <property type="component" value="Unassembled WGS sequence"/>
</dbReference>
<reference evidence="2 4" key="1">
    <citation type="submission" date="2020-02" db="EMBL/GenBank/DDBJ databases">
        <title>Bird 10,000 Genomes (B10K) Project - Family phase.</title>
        <authorList>
            <person name="Zhang G."/>
        </authorList>
    </citation>
    <scope>NUCLEOTIDE SEQUENCE [LARGE SCALE GENOMIC DNA]</scope>
    <source>
        <strain evidence="2">B10K-DU-013-51</strain>
        <tissue evidence="2">Mixed tissue sample</tissue>
    </source>
</reference>
<dbReference type="GO" id="GO:0006355">
    <property type="term" value="P:regulation of DNA-templated transcription"/>
    <property type="evidence" value="ECO:0007669"/>
    <property type="project" value="InterPro"/>
</dbReference>
<dbReference type="InterPro" id="IPR050169">
    <property type="entry name" value="Krueppel_C2H2_ZnF"/>
</dbReference>
<dbReference type="Gene3D" id="6.10.140.140">
    <property type="match status" value="1"/>
</dbReference>
<protein>
    <submittedName>
        <fullName evidence="2">ZN565 protein</fullName>
    </submittedName>
</protein>
<dbReference type="InterPro" id="IPR001909">
    <property type="entry name" value="KRAB"/>
</dbReference>